<keyword evidence="2" id="KW-1185">Reference proteome</keyword>
<organism evidence="1 2">
    <name type="scientific">Triticum turgidum subsp. durum</name>
    <name type="common">Durum wheat</name>
    <name type="synonym">Triticum durum</name>
    <dbReference type="NCBI Taxonomy" id="4567"/>
    <lineage>
        <taxon>Eukaryota</taxon>
        <taxon>Viridiplantae</taxon>
        <taxon>Streptophyta</taxon>
        <taxon>Embryophyta</taxon>
        <taxon>Tracheophyta</taxon>
        <taxon>Spermatophyta</taxon>
        <taxon>Magnoliopsida</taxon>
        <taxon>Liliopsida</taxon>
        <taxon>Poales</taxon>
        <taxon>Poaceae</taxon>
        <taxon>BOP clade</taxon>
        <taxon>Pooideae</taxon>
        <taxon>Triticodae</taxon>
        <taxon>Triticeae</taxon>
        <taxon>Triticinae</taxon>
        <taxon>Triticum</taxon>
    </lineage>
</organism>
<proteinExistence type="predicted"/>
<name>A0A9R1R050_TRITD</name>
<dbReference type="AlphaFoldDB" id="A0A9R1R050"/>
<gene>
    <name evidence="1" type="ORF">TRITD_3Bv1G282710</name>
</gene>
<reference evidence="1 2" key="1">
    <citation type="submission" date="2017-09" db="EMBL/GenBank/DDBJ databases">
        <authorList>
            <consortium name="International Durum Wheat Genome Sequencing Consortium (IDWGSC)"/>
            <person name="Milanesi L."/>
        </authorList>
    </citation>
    <scope>NUCLEOTIDE SEQUENCE [LARGE SCALE GENOMIC DNA]</scope>
    <source>
        <strain evidence="2">cv. Svevo</strain>
    </source>
</reference>
<dbReference type="EMBL" id="LT934116">
    <property type="protein sequence ID" value="VAH86685.1"/>
    <property type="molecule type" value="Genomic_DNA"/>
</dbReference>
<evidence type="ECO:0000313" key="1">
    <source>
        <dbReference type="EMBL" id="VAH86685.1"/>
    </source>
</evidence>
<evidence type="ECO:0000313" key="2">
    <source>
        <dbReference type="Proteomes" id="UP000324705"/>
    </source>
</evidence>
<dbReference type="Proteomes" id="UP000324705">
    <property type="component" value="Chromosome 3B"/>
</dbReference>
<dbReference type="PANTHER" id="PTHR34708">
    <property type="entry name" value="OS07G0440000 PROTEIN"/>
    <property type="match status" value="1"/>
</dbReference>
<protein>
    <recommendedName>
        <fullName evidence="3">F-box domain-containing protein</fullName>
    </recommendedName>
</protein>
<dbReference type="PANTHER" id="PTHR34708:SF1">
    <property type="entry name" value="OS08G0126400 PROTEIN"/>
    <property type="match status" value="1"/>
</dbReference>
<sequence length="71" mass="7865">MLSCRALADLPPELVCRIADELDDLKCYASAQRTFQIWRSALTLPSPSLLVDHNDDPAKRCITTPSIVVPL</sequence>
<accession>A0A9R1R050</accession>
<evidence type="ECO:0008006" key="3">
    <source>
        <dbReference type="Google" id="ProtNLM"/>
    </source>
</evidence>
<dbReference type="Gramene" id="TRITD3Bv1G282710.1">
    <property type="protein sequence ID" value="TRITD3Bv1G282710.1"/>
    <property type="gene ID" value="TRITD3Bv1G282710"/>
</dbReference>